<proteinExistence type="predicted"/>
<evidence type="ECO:0000313" key="3">
    <source>
        <dbReference type="Proteomes" id="UP000638353"/>
    </source>
</evidence>
<reference evidence="2" key="2">
    <citation type="submission" date="2020-09" db="EMBL/GenBank/DDBJ databases">
        <authorList>
            <person name="Sun Q."/>
            <person name="Ohkuma M."/>
        </authorList>
    </citation>
    <scope>NUCLEOTIDE SEQUENCE</scope>
    <source>
        <strain evidence="2">JCM 4637</strain>
    </source>
</reference>
<dbReference type="RefSeq" id="WP_189825374.1">
    <property type="nucleotide sequence ID" value="NZ_BMVC01000010.1"/>
</dbReference>
<dbReference type="EMBL" id="BMVC01000010">
    <property type="protein sequence ID" value="GHD03616.1"/>
    <property type="molecule type" value="Genomic_DNA"/>
</dbReference>
<dbReference type="Proteomes" id="UP000638353">
    <property type="component" value="Unassembled WGS sequence"/>
</dbReference>
<protein>
    <recommendedName>
        <fullName evidence="1">DUF2268 domain-containing protein</fullName>
    </recommendedName>
</protein>
<accession>A0A919CC68</accession>
<organism evidence="2 3">
    <name type="scientific">Streptomyces finlayi</name>
    <dbReference type="NCBI Taxonomy" id="67296"/>
    <lineage>
        <taxon>Bacteria</taxon>
        <taxon>Bacillati</taxon>
        <taxon>Actinomycetota</taxon>
        <taxon>Actinomycetes</taxon>
        <taxon>Kitasatosporales</taxon>
        <taxon>Streptomycetaceae</taxon>
        <taxon>Streptomyces</taxon>
    </lineage>
</organism>
<feature type="domain" description="DUF2268" evidence="1">
    <location>
        <begin position="97"/>
        <end position="292"/>
    </location>
</feature>
<evidence type="ECO:0000259" key="1">
    <source>
        <dbReference type="Pfam" id="PF10026"/>
    </source>
</evidence>
<comment type="caution">
    <text evidence="2">The sequence shown here is derived from an EMBL/GenBank/DDBJ whole genome shotgun (WGS) entry which is preliminary data.</text>
</comment>
<dbReference type="InterPro" id="IPR018728">
    <property type="entry name" value="DUF2268"/>
</dbReference>
<name>A0A919CC68_9ACTN</name>
<dbReference type="AlphaFoldDB" id="A0A919CC68"/>
<sequence>MKIVVHDTAAAHLRLLRLPVAERLAALREILDPLHRFIAPAMGGHADLVAIHEQGVGFPLDGDDTRLAAAVEQMRQARVWERIEARLAAARDRLVAAAEEADLRVPETVHVVLTLGDPDDHHLVVRSSGYFGLGGFPGAIHLVMWPTPAALAKIEHAAAHELHHNVRYANVVWNPATVTVGEQVVAEGLAEAFVRELAGPEATAPFTTALAGAPLDDAYAKITAGIDVAGMQNLAPYVFGDDTAALMNPDATPLGIPDLAGYPVGLRIADAHLAATGRTAAQSVALPAREVLGSAGVPTSAA</sequence>
<gene>
    <name evidence="2" type="ORF">GCM10010334_51670</name>
</gene>
<reference evidence="2" key="1">
    <citation type="journal article" date="2014" name="Int. J. Syst. Evol. Microbiol.">
        <title>Complete genome sequence of Corynebacterium casei LMG S-19264T (=DSM 44701T), isolated from a smear-ripened cheese.</title>
        <authorList>
            <consortium name="US DOE Joint Genome Institute (JGI-PGF)"/>
            <person name="Walter F."/>
            <person name="Albersmeier A."/>
            <person name="Kalinowski J."/>
            <person name="Ruckert C."/>
        </authorList>
    </citation>
    <scope>NUCLEOTIDE SEQUENCE</scope>
    <source>
        <strain evidence="2">JCM 4637</strain>
    </source>
</reference>
<evidence type="ECO:0000313" key="2">
    <source>
        <dbReference type="EMBL" id="GHD03616.1"/>
    </source>
</evidence>
<dbReference type="Pfam" id="PF10026">
    <property type="entry name" value="DUF2268"/>
    <property type="match status" value="1"/>
</dbReference>